<feature type="compositionally biased region" description="Basic residues" evidence="1">
    <location>
        <begin position="33"/>
        <end position="44"/>
    </location>
</feature>
<proteinExistence type="predicted"/>
<name>A0A486V0B9_KLEPN</name>
<feature type="compositionally biased region" description="Basic residues" evidence="1">
    <location>
        <begin position="55"/>
        <end position="65"/>
    </location>
</feature>
<organism evidence="2">
    <name type="scientific">Klebsiella pneumoniae</name>
    <dbReference type="NCBI Taxonomy" id="573"/>
    <lineage>
        <taxon>Bacteria</taxon>
        <taxon>Pseudomonadati</taxon>
        <taxon>Pseudomonadota</taxon>
        <taxon>Gammaproteobacteria</taxon>
        <taxon>Enterobacterales</taxon>
        <taxon>Enterobacteriaceae</taxon>
        <taxon>Klebsiella/Raoultella group</taxon>
        <taxon>Klebsiella</taxon>
        <taxon>Klebsiella pneumoniae complex</taxon>
    </lineage>
</organism>
<dbReference type="EMBL" id="CAAHDG010000006">
    <property type="protein sequence ID" value="VGM43273.1"/>
    <property type="molecule type" value="Genomic_DNA"/>
</dbReference>
<accession>A0A486V0B9</accession>
<protein>
    <submittedName>
        <fullName evidence="2">Phage tail completion protein</fullName>
    </submittedName>
</protein>
<evidence type="ECO:0000256" key="1">
    <source>
        <dbReference type="SAM" id="MobiDB-lite"/>
    </source>
</evidence>
<dbReference type="NCBIfam" id="TIGR01635">
    <property type="entry name" value="tail_comp_S"/>
    <property type="match status" value="1"/>
</dbReference>
<evidence type="ECO:0000313" key="2">
    <source>
        <dbReference type="EMBL" id="VGM43273.1"/>
    </source>
</evidence>
<dbReference type="InterPro" id="IPR006522">
    <property type="entry name" value="Phage_virion_morphogenesis"/>
</dbReference>
<dbReference type="RefSeq" id="WP_023343315.1">
    <property type="nucleotide sequence ID" value="NZ_BIKG01000010.1"/>
</dbReference>
<reference evidence="2" key="1">
    <citation type="submission" date="2019-03" db="EMBL/GenBank/DDBJ databases">
        <authorList>
            <consortium name="Pathogen Informatics"/>
        </authorList>
    </citation>
    <scope>NUCLEOTIDE SEQUENCE</scope>
    <source>
        <strain evidence="2">5012STDY7626360</strain>
    </source>
</reference>
<dbReference type="AlphaFoldDB" id="A0A486V0B9"/>
<sequence length="149" mass="17013">MNDFKPFEDKLAGLIAALSPAGRRRMTVDIAKKLRQRQQQRIKSQKAPDGSPYAPRKRPPVRAKQGRIKREMFAKLRTNRYMKASGNDSAAVVEFTGKVQRIARVHQFGLQDKPSLYGRVIEYPTRQLVGFSIDDVDFVEALIINNLQE</sequence>
<dbReference type="Pfam" id="PF05069">
    <property type="entry name" value="Phage_tail_S"/>
    <property type="match status" value="1"/>
</dbReference>
<feature type="region of interest" description="Disordered" evidence="1">
    <location>
        <begin position="33"/>
        <end position="65"/>
    </location>
</feature>
<gene>
    <name evidence="2" type="ORF">SAMEA4873561_02415</name>
</gene>